<protein>
    <submittedName>
        <fullName evidence="1">Uncharacterized protein</fullName>
    </submittedName>
</protein>
<dbReference type="EMBL" id="BJXA01000025">
    <property type="protein sequence ID" value="GEM39524.1"/>
    <property type="molecule type" value="Genomic_DNA"/>
</dbReference>
<organism evidence="1 2">
    <name type="scientific">Nocardia ninae NBRC 108245</name>
    <dbReference type="NCBI Taxonomy" id="1210091"/>
    <lineage>
        <taxon>Bacteria</taxon>
        <taxon>Bacillati</taxon>
        <taxon>Actinomycetota</taxon>
        <taxon>Actinomycetes</taxon>
        <taxon>Mycobacteriales</taxon>
        <taxon>Nocardiaceae</taxon>
        <taxon>Nocardia</taxon>
    </lineage>
</organism>
<proteinExistence type="predicted"/>
<keyword evidence="2" id="KW-1185">Reference proteome</keyword>
<accession>A0A511MFT1</accession>
<name>A0A511MFT1_9NOCA</name>
<sequence>MDNTVLELLELADHATPAAPLTIARAHESMRVHRACSVDHCRRKALAFNTLIEAGRIVPDSSRRY</sequence>
<reference evidence="1 2" key="1">
    <citation type="submission" date="2019-07" db="EMBL/GenBank/DDBJ databases">
        <title>Whole genome shotgun sequence of Nocardia ninae NBRC 108245.</title>
        <authorList>
            <person name="Hosoyama A."/>
            <person name="Uohara A."/>
            <person name="Ohji S."/>
            <person name="Ichikawa N."/>
        </authorList>
    </citation>
    <scope>NUCLEOTIDE SEQUENCE [LARGE SCALE GENOMIC DNA]</scope>
    <source>
        <strain evidence="1 2">NBRC 108245</strain>
    </source>
</reference>
<dbReference type="RefSeq" id="WP_147133372.1">
    <property type="nucleotide sequence ID" value="NZ_BJXA01000025.1"/>
</dbReference>
<evidence type="ECO:0000313" key="2">
    <source>
        <dbReference type="Proteomes" id="UP000321424"/>
    </source>
</evidence>
<dbReference type="OrthoDB" id="4555504at2"/>
<gene>
    <name evidence="1" type="ORF">NN4_40430</name>
</gene>
<dbReference type="Proteomes" id="UP000321424">
    <property type="component" value="Unassembled WGS sequence"/>
</dbReference>
<dbReference type="AlphaFoldDB" id="A0A511MFT1"/>
<comment type="caution">
    <text evidence="1">The sequence shown here is derived from an EMBL/GenBank/DDBJ whole genome shotgun (WGS) entry which is preliminary data.</text>
</comment>
<evidence type="ECO:0000313" key="1">
    <source>
        <dbReference type="EMBL" id="GEM39524.1"/>
    </source>
</evidence>